<organism evidence="4 5">
    <name type="scientific">Acropora cervicornis</name>
    <name type="common">Staghorn coral</name>
    <dbReference type="NCBI Taxonomy" id="6130"/>
    <lineage>
        <taxon>Eukaryota</taxon>
        <taxon>Metazoa</taxon>
        <taxon>Cnidaria</taxon>
        <taxon>Anthozoa</taxon>
        <taxon>Hexacorallia</taxon>
        <taxon>Scleractinia</taxon>
        <taxon>Astrocoeniina</taxon>
        <taxon>Acroporidae</taxon>
        <taxon>Acropora</taxon>
    </lineage>
</organism>
<dbReference type="InterPro" id="IPR001604">
    <property type="entry name" value="Endo_G_ENPP1-like_dom"/>
</dbReference>
<dbReference type="GO" id="GO:0016787">
    <property type="term" value="F:hydrolase activity"/>
    <property type="evidence" value="ECO:0007669"/>
    <property type="project" value="InterPro"/>
</dbReference>
<dbReference type="GO" id="GO:0046872">
    <property type="term" value="F:metal ion binding"/>
    <property type="evidence" value="ECO:0007669"/>
    <property type="project" value="InterPro"/>
</dbReference>
<dbReference type="GO" id="GO:0003676">
    <property type="term" value="F:nucleic acid binding"/>
    <property type="evidence" value="ECO:0007669"/>
    <property type="project" value="InterPro"/>
</dbReference>
<dbReference type="InterPro" id="IPR044929">
    <property type="entry name" value="DNA/RNA_non-sp_Endonuclease_sf"/>
</dbReference>
<accession>A0AAD9PQZ6</accession>
<dbReference type="PANTHER" id="PTHR21472">
    <property type="entry name" value="ENDONUCLEASE DOMAIN-CONTAINING 1 PROTEIN ENDOD1"/>
    <property type="match status" value="1"/>
</dbReference>
<keyword evidence="1" id="KW-0812">Transmembrane</keyword>
<dbReference type="AlphaFoldDB" id="A0AAD9PQZ6"/>
<dbReference type="Pfam" id="PF01223">
    <property type="entry name" value="Endonuclease_NS"/>
    <property type="match status" value="1"/>
</dbReference>
<dbReference type="InterPro" id="IPR039015">
    <property type="entry name" value="ENDOD1"/>
</dbReference>
<evidence type="ECO:0000313" key="5">
    <source>
        <dbReference type="Proteomes" id="UP001249851"/>
    </source>
</evidence>
<reference evidence="4" key="1">
    <citation type="journal article" date="2023" name="G3 (Bethesda)">
        <title>Whole genome assembly and annotation of the endangered Caribbean coral Acropora cervicornis.</title>
        <authorList>
            <person name="Selwyn J.D."/>
            <person name="Vollmer S.V."/>
        </authorList>
    </citation>
    <scope>NUCLEOTIDE SEQUENCE</scope>
    <source>
        <strain evidence="4">K2</strain>
    </source>
</reference>
<reference evidence="4" key="2">
    <citation type="journal article" date="2023" name="Science">
        <title>Genomic signatures of disease resistance in endangered staghorn corals.</title>
        <authorList>
            <person name="Vollmer S.V."/>
            <person name="Selwyn J.D."/>
            <person name="Despard B.A."/>
            <person name="Roesel C.L."/>
        </authorList>
    </citation>
    <scope>NUCLEOTIDE SEQUENCE</scope>
    <source>
        <strain evidence="4">K2</strain>
    </source>
</reference>
<dbReference type="SMART" id="SM00477">
    <property type="entry name" value="NUC"/>
    <property type="match status" value="1"/>
</dbReference>
<keyword evidence="1" id="KW-0472">Membrane</keyword>
<evidence type="ECO:0000256" key="1">
    <source>
        <dbReference type="SAM" id="Phobius"/>
    </source>
</evidence>
<name>A0AAD9PQZ6_ACRCE</name>
<feature type="transmembrane region" description="Helical" evidence="1">
    <location>
        <begin position="21"/>
        <end position="43"/>
    </location>
</feature>
<sequence>SSKKGKYVSEFSSLSFVGLNLAKMSLTVIYSITVIVFLSQPIFASKVTQPEKRTVVKCTDKCYVKYFAGGFVPTGLEISNPLVMSCICQTDATGNDCFATYFDNDAGIAAYSAYTIQASDAKLIGTSKRPQVSWKTTPGITKQGTDALYAGSSAYKIDKGHMNPSHINSYDQNHQIATFKYTNAVPQFAGHNRNSWKKYEGKIADYVKTVCGPKGGNMHLITGTSNYLLDTATGKQLIGKIELFPPSDPNGIVRPNSLWTAGCCVVPAISAESIAVWGNNVNTNPSTVSLSLPDLEKLLVTSSSSPANLFPAFPGCRTNVIPI</sequence>
<dbReference type="PANTHER" id="PTHR21472:SF7">
    <property type="entry name" value="ENDONUCLEASE G, MITOCHONDRIAL-LIKE ISOFORM X2"/>
    <property type="match status" value="1"/>
</dbReference>
<keyword evidence="1" id="KW-1133">Transmembrane helix</keyword>
<dbReference type="SMART" id="SM00892">
    <property type="entry name" value="Endonuclease_NS"/>
    <property type="match status" value="1"/>
</dbReference>
<feature type="domain" description="DNA/RNA non-specific endonuclease/pyrophosphatase/phosphodiesterase" evidence="3">
    <location>
        <begin position="94"/>
        <end position="284"/>
    </location>
</feature>
<proteinExistence type="predicted"/>
<dbReference type="EMBL" id="JARQWQ010000187">
    <property type="protein sequence ID" value="KAK2547392.1"/>
    <property type="molecule type" value="Genomic_DNA"/>
</dbReference>
<dbReference type="InterPro" id="IPR020821">
    <property type="entry name" value="ENPP1-3/EXOG-like_nuc-like"/>
</dbReference>
<evidence type="ECO:0000259" key="3">
    <source>
        <dbReference type="SMART" id="SM00892"/>
    </source>
</evidence>
<evidence type="ECO:0000259" key="2">
    <source>
        <dbReference type="SMART" id="SM00477"/>
    </source>
</evidence>
<evidence type="ECO:0000313" key="4">
    <source>
        <dbReference type="EMBL" id="KAK2547392.1"/>
    </source>
</evidence>
<protein>
    <submittedName>
        <fullName evidence="4">Nuclease</fullName>
    </submittedName>
</protein>
<dbReference type="SUPFAM" id="SSF54060">
    <property type="entry name" value="His-Me finger endonucleases"/>
    <property type="match status" value="1"/>
</dbReference>
<dbReference type="InterPro" id="IPR044925">
    <property type="entry name" value="His-Me_finger_sf"/>
</dbReference>
<dbReference type="Proteomes" id="UP001249851">
    <property type="component" value="Unassembled WGS sequence"/>
</dbReference>
<comment type="caution">
    <text evidence="4">The sequence shown here is derived from an EMBL/GenBank/DDBJ whole genome shotgun (WGS) entry which is preliminary data.</text>
</comment>
<gene>
    <name evidence="4" type="ORF">P5673_032612</name>
</gene>
<feature type="non-terminal residue" evidence="4">
    <location>
        <position position="1"/>
    </location>
</feature>
<dbReference type="Gene3D" id="3.40.570.10">
    <property type="entry name" value="Extracellular Endonuclease, subunit A"/>
    <property type="match status" value="1"/>
</dbReference>
<keyword evidence="5" id="KW-1185">Reference proteome</keyword>
<feature type="domain" description="ENPP1-3/EXOG-like endonuclease/phosphodiesterase" evidence="2">
    <location>
        <begin position="95"/>
        <end position="307"/>
    </location>
</feature>